<evidence type="ECO:0000313" key="2">
    <source>
        <dbReference type="Proteomes" id="UP000827976"/>
    </source>
</evidence>
<name>A0ACB7W1F2_DIOAL</name>
<sequence>MPGLIKNVFDWVGKYNSNDDSDDDNNTIYHTHRKDALNMSRVASEHARASSEALRRGDRNKGYRLSSMAQEESICAKKLHKKAAEEIMRKTNKSNNIWKLDLHCLHASEAVDAVKQRLKKLEASPRTPLKSLSPHCQPNVLTIISGVGKHSKGSPVLPRAVKEFLTNNRYRFYDLRPGVIVVYPKFAENL</sequence>
<accession>A0ACB7W1F2</accession>
<dbReference type="Proteomes" id="UP000827976">
    <property type="component" value="Chromosome 5"/>
</dbReference>
<proteinExistence type="predicted"/>
<reference evidence="2" key="1">
    <citation type="journal article" date="2022" name="Nat. Commun.">
        <title>Chromosome evolution and the genetic basis of agronomically important traits in greater yam.</title>
        <authorList>
            <person name="Bredeson J.V."/>
            <person name="Lyons J.B."/>
            <person name="Oniyinde I.O."/>
            <person name="Okereke N.R."/>
            <person name="Kolade O."/>
            <person name="Nnabue I."/>
            <person name="Nwadili C.O."/>
            <person name="Hribova E."/>
            <person name="Parker M."/>
            <person name="Nwogha J."/>
            <person name="Shu S."/>
            <person name="Carlson J."/>
            <person name="Kariba R."/>
            <person name="Muthemba S."/>
            <person name="Knop K."/>
            <person name="Barton G.J."/>
            <person name="Sherwood A.V."/>
            <person name="Lopez-Montes A."/>
            <person name="Asiedu R."/>
            <person name="Jamnadass R."/>
            <person name="Muchugi A."/>
            <person name="Goodstein D."/>
            <person name="Egesi C.N."/>
            <person name="Featherston J."/>
            <person name="Asfaw A."/>
            <person name="Simpson G.G."/>
            <person name="Dolezel J."/>
            <person name="Hendre P.S."/>
            <person name="Van Deynze A."/>
            <person name="Kumar P.L."/>
            <person name="Obidiegwu J.E."/>
            <person name="Bhattacharjee R."/>
            <person name="Rokhsar D.S."/>
        </authorList>
    </citation>
    <scope>NUCLEOTIDE SEQUENCE [LARGE SCALE GENOMIC DNA]</scope>
    <source>
        <strain evidence="2">cv. TDa95/00328</strain>
    </source>
</reference>
<keyword evidence="2" id="KW-1185">Reference proteome</keyword>
<dbReference type="EMBL" id="CM037015">
    <property type="protein sequence ID" value="KAH7681411.1"/>
    <property type="molecule type" value="Genomic_DNA"/>
</dbReference>
<gene>
    <name evidence="1" type="ORF">IHE45_05G056300</name>
</gene>
<organism evidence="1 2">
    <name type="scientific">Dioscorea alata</name>
    <name type="common">Purple yam</name>
    <dbReference type="NCBI Taxonomy" id="55571"/>
    <lineage>
        <taxon>Eukaryota</taxon>
        <taxon>Viridiplantae</taxon>
        <taxon>Streptophyta</taxon>
        <taxon>Embryophyta</taxon>
        <taxon>Tracheophyta</taxon>
        <taxon>Spermatophyta</taxon>
        <taxon>Magnoliopsida</taxon>
        <taxon>Liliopsida</taxon>
        <taxon>Dioscoreales</taxon>
        <taxon>Dioscoreaceae</taxon>
        <taxon>Dioscorea</taxon>
    </lineage>
</organism>
<protein>
    <submittedName>
        <fullName evidence="1">Smr domain-containing protein</fullName>
    </submittedName>
</protein>
<comment type="caution">
    <text evidence="1">The sequence shown here is derived from an EMBL/GenBank/DDBJ whole genome shotgun (WGS) entry which is preliminary data.</text>
</comment>
<evidence type="ECO:0000313" key="1">
    <source>
        <dbReference type="EMBL" id="KAH7681411.1"/>
    </source>
</evidence>